<accession>Q16TN2</accession>
<feature type="non-terminal residue" evidence="1">
    <location>
        <position position="181"/>
    </location>
</feature>
<reference evidence="1" key="2">
    <citation type="journal article" date="2007" name="Science">
        <title>Genome sequence of Aedes aegypti, a major arbovirus vector.</title>
        <authorList>
            <person name="Nene V."/>
            <person name="Wortman J.R."/>
            <person name="Lawson D."/>
            <person name="Haas B."/>
            <person name="Kodira C."/>
            <person name="Tu Z.J."/>
            <person name="Loftus B."/>
            <person name="Xi Z."/>
            <person name="Megy K."/>
            <person name="Grabherr M."/>
            <person name="Ren Q."/>
            <person name="Zdobnov E.M."/>
            <person name="Lobo N.F."/>
            <person name="Campbell K.S."/>
            <person name="Brown S.E."/>
            <person name="Bonaldo M.F."/>
            <person name="Zhu J."/>
            <person name="Sinkins S.P."/>
            <person name="Hogenkamp D.G."/>
            <person name="Amedeo P."/>
            <person name="Arensburger P."/>
            <person name="Atkinson P.W."/>
            <person name="Bidwell S."/>
            <person name="Biedler J."/>
            <person name="Birney E."/>
            <person name="Bruggner R.V."/>
            <person name="Costas J."/>
            <person name="Coy M.R."/>
            <person name="Crabtree J."/>
            <person name="Crawford M."/>
            <person name="Debruyn B."/>
            <person name="Decaprio D."/>
            <person name="Eiglmeier K."/>
            <person name="Eisenstadt E."/>
            <person name="El-Dorry H."/>
            <person name="Gelbart W.M."/>
            <person name="Gomes S.L."/>
            <person name="Hammond M."/>
            <person name="Hannick L.I."/>
            <person name="Hogan J.R."/>
            <person name="Holmes M.H."/>
            <person name="Jaffe D."/>
            <person name="Johnston J.S."/>
            <person name="Kennedy R.C."/>
            <person name="Koo H."/>
            <person name="Kravitz S."/>
            <person name="Kriventseva E.V."/>
            <person name="Kulp D."/>
            <person name="Labutti K."/>
            <person name="Lee E."/>
            <person name="Li S."/>
            <person name="Lovin D.D."/>
            <person name="Mao C."/>
            <person name="Mauceli E."/>
            <person name="Menck C.F."/>
            <person name="Miller J.R."/>
            <person name="Montgomery P."/>
            <person name="Mori A."/>
            <person name="Nascimento A.L."/>
            <person name="Naveira H.F."/>
            <person name="Nusbaum C."/>
            <person name="O'leary S."/>
            <person name="Orvis J."/>
            <person name="Pertea M."/>
            <person name="Quesneville H."/>
            <person name="Reidenbach K.R."/>
            <person name="Rogers Y.H."/>
            <person name="Roth C.W."/>
            <person name="Schneider J.R."/>
            <person name="Schatz M."/>
            <person name="Shumway M."/>
            <person name="Stanke M."/>
            <person name="Stinson E.O."/>
            <person name="Tubio J.M."/>
            <person name="Vanzee J.P."/>
            <person name="Verjovski-Almeida S."/>
            <person name="Werner D."/>
            <person name="White O."/>
            <person name="Wyder S."/>
            <person name="Zeng Q."/>
            <person name="Zhao Q."/>
            <person name="Zhao Y."/>
            <person name="Hill C.A."/>
            <person name="Raikhel A.S."/>
            <person name="Soares M.B."/>
            <person name="Knudson D.L."/>
            <person name="Lee N.H."/>
            <person name="Galagan J."/>
            <person name="Salzberg S.L."/>
            <person name="Paulsen I.T."/>
            <person name="Dimopoulos G."/>
            <person name="Collins F.H."/>
            <person name="Birren B."/>
            <person name="Fraser-Liggett C.M."/>
            <person name="Severson D.W."/>
        </authorList>
    </citation>
    <scope>NUCLEOTIDE SEQUENCE [LARGE SCALE GENOMIC DNA]</scope>
    <source>
        <strain evidence="1">Liverpool</strain>
    </source>
</reference>
<evidence type="ECO:0000313" key="2">
    <source>
        <dbReference type="Proteomes" id="UP000682892"/>
    </source>
</evidence>
<dbReference type="Proteomes" id="UP000682892">
    <property type="component" value="Unassembled WGS sequence"/>
</dbReference>
<reference evidence="1" key="3">
    <citation type="submission" date="2012-09" db="EMBL/GenBank/DDBJ databases">
        <authorList>
            <consortium name="VectorBase"/>
        </authorList>
    </citation>
    <scope>NUCLEOTIDE SEQUENCE</scope>
    <source>
        <strain evidence="1">Liverpool</strain>
    </source>
</reference>
<evidence type="ECO:0000313" key="1">
    <source>
        <dbReference type="EMBL" id="EAT37897.1"/>
    </source>
</evidence>
<dbReference type="PaxDb" id="7159-AAEL010169-PA"/>
<dbReference type="eggNOG" id="ENOG502SH2Z">
    <property type="taxonomic scope" value="Eukaryota"/>
</dbReference>
<reference evidence="1" key="1">
    <citation type="submission" date="2005-10" db="EMBL/GenBank/DDBJ databases">
        <authorList>
            <person name="Loftus B.J."/>
            <person name="Nene V.M."/>
            <person name="Hannick L.I."/>
            <person name="Bidwell S."/>
            <person name="Haas B."/>
            <person name="Amedeo P."/>
            <person name="Orvis J."/>
            <person name="Wortman J.R."/>
            <person name="White O.R."/>
            <person name="Salzberg S."/>
            <person name="Shumway M."/>
            <person name="Koo H."/>
            <person name="Zhao Y."/>
            <person name="Holmes M."/>
            <person name="Miller J."/>
            <person name="Schatz M."/>
            <person name="Pop M."/>
            <person name="Pai G."/>
            <person name="Utterback T."/>
            <person name="Rogers Y.-H."/>
            <person name="Kravitz S."/>
            <person name="Fraser C.M."/>
        </authorList>
    </citation>
    <scope>NUCLEOTIDE SEQUENCE</scope>
    <source>
        <strain evidence="1">Liverpool</strain>
    </source>
</reference>
<dbReference type="HOGENOM" id="CLU_1492626_0_0_1"/>
<dbReference type="EMBL" id="CH477643">
    <property type="protein sequence ID" value="EAT37897.1"/>
    <property type="molecule type" value="Genomic_DNA"/>
</dbReference>
<dbReference type="AlphaFoldDB" id="Q16TN2"/>
<protein>
    <submittedName>
        <fullName evidence="1">AAEL010169-PA</fullName>
    </submittedName>
</protein>
<sequence length="181" mass="18750">MIGGSNLNHSKCGFKNTNLAGHGVGFTDLVTPVASTHRNNGQLGQDDSPTDGGGHFLAALDAQTDVAVAVTDGDEGLEARTLTGTGLLLDGHDLQHFVLQRAAQEEIDDLELFNGQRVQVDLLQGADLAIAHQATQLGHWNPFLRVFLATATASTATTPSATSASTTATAAARTKSSSKST</sequence>
<proteinExistence type="predicted"/>
<gene>
    <name evidence="1" type="ORF">AaeL_AAEL010169</name>
</gene>
<name>Q16TN2_AEDAE</name>
<organism evidence="1 2">
    <name type="scientific">Aedes aegypti</name>
    <name type="common">Yellowfever mosquito</name>
    <name type="synonym">Culex aegypti</name>
    <dbReference type="NCBI Taxonomy" id="7159"/>
    <lineage>
        <taxon>Eukaryota</taxon>
        <taxon>Metazoa</taxon>
        <taxon>Ecdysozoa</taxon>
        <taxon>Arthropoda</taxon>
        <taxon>Hexapoda</taxon>
        <taxon>Insecta</taxon>
        <taxon>Pterygota</taxon>
        <taxon>Neoptera</taxon>
        <taxon>Endopterygota</taxon>
        <taxon>Diptera</taxon>
        <taxon>Nematocera</taxon>
        <taxon>Culicoidea</taxon>
        <taxon>Culicidae</taxon>
        <taxon>Culicinae</taxon>
        <taxon>Aedini</taxon>
        <taxon>Aedes</taxon>
        <taxon>Stegomyia</taxon>
    </lineage>
</organism>